<feature type="chain" id="PRO_5001994652" evidence="6">
    <location>
        <begin position="20"/>
        <end position="154"/>
    </location>
</feature>
<comment type="subcellular location">
    <subcellularLocation>
        <location evidence="1">Secreted</location>
    </subcellularLocation>
</comment>
<reference evidence="7" key="2">
    <citation type="journal article" date="2015" name="Gigascience">
        <title>Reconstructing a comprehensive transcriptome assembly of a white-pupal translocated strain of the pest fruit fly Bactrocera cucurbitae.</title>
        <authorList>
            <person name="Sim S.B."/>
            <person name="Calla B."/>
            <person name="Hall B."/>
            <person name="DeRego T."/>
            <person name="Geib S.M."/>
        </authorList>
    </citation>
    <scope>NUCLEOTIDE SEQUENCE</scope>
</reference>
<dbReference type="SUPFAM" id="SSF47565">
    <property type="entry name" value="Insect pheromone/odorant-binding proteins"/>
    <property type="match status" value="1"/>
</dbReference>
<evidence type="ECO:0000256" key="3">
    <source>
        <dbReference type="ARBA" id="ARBA00022525"/>
    </source>
</evidence>
<evidence type="ECO:0000256" key="5">
    <source>
        <dbReference type="ARBA" id="ARBA00023157"/>
    </source>
</evidence>
<dbReference type="GO" id="GO:0005549">
    <property type="term" value="F:odorant binding"/>
    <property type="evidence" value="ECO:0007669"/>
    <property type="project" value="InterPro"/>
</dbReference>
<dbReference type="SMART" id="SM00708">
    <property type="entry name" value="PhBP"/>
    <property type="match status" value="1"/>
</dbReference>
<evidence type="ECO:0000313" key="7">
    <source>
        <dbReference type="EMBL" id="JAD06970.1"/>
    </source>
</evidence>
<dbReference type="GO" id="GO:0005615">
    <property type="term" value="C:extracellular space"/>
    <property type="evidence" value="ECO:0007669"/>
    <property type="project" value="TreeGrafter"/>
</dbReference>
<dbReference type="PANTHER" id="PTHR11857">
    <property type="entry name" value="ODORANT BINDING PROTEIN-RELATED"/>
    <property type="match status" value="1"/>
</dbReference>
<dbReference type="Gene3D" id="1.10.238.20">
    <property type="entry name" value="Pheromone/general odorant binding protein domain"/>
    <property type="match status" value="1"/>
</dbReference>
<dbReference type="InterPro" id="IPR006170">
    <property type="entry name" value="PBP/GOBP"/>
</dbReference>
<accession>A0A0A1X8A3</accession>
<evidence type="ECO:0000256" key="6">
    <source>
        <dbReference type="SAM" id="SignalP"/>
    </source>
</evidence>
<dbReference type="AlphaFoldDB" id="A0A0A1X8A3"/>
<sequence>MKFFSALLSLIFAVVLASAHDHSGHSDYVVKTNEDLLRYRDECVSQLSIPADLVEKYKQWSFPDDEKTHCYLKCILEKFELFDAAKGFDVHKIHHQLEGDKVDHSDATHGAIENCAKEAAAAGDDACVRAYRGFNCFLKDNIQLVQAGVEKSAK</sequence>
<proteinExistence type="inferred from homology"/>
<protein>
    <submittedName>
        <fullName evidence="7">General odorant-binding protein 99a</fullName>
    </submittedName>
</protein>
<dbReference type="PANTHER" id="PTHR11857:SF46">
    <property type="entry name" value="GENERAL ODORANT-BINDING PROTEIN 99A-RELATED"/>
    <property type="match status" value="1"/>
</dbReference>
<dbReference type="CDD" id="cd23992">
    <property type="entry name" value="PBP_GOBP"/>
    <property type="match status" value="1"/>
</dbReference>
<name>A0A0A1X8A3_ZEUCU</name>
<dbReference type="InterPro" id="IPR036728">
    <property type="entry name" value="PBP_GOBP_sf"/>
</dbReference>
<keyword evidence="4 6" id="KW-0732">Signal</keyword>
<dbReference type="EMBL" id="GBXI01007322">
    <property type="protein sequence ID" value="JAD06970.1"/>
    <property type="molecule type" value="Transcribed_RNA"/>
</dbReference>
<keyword evidence="5" id="KW-1015">Disulfide bond</keyword>
<dbReference type="Pfam" id="PF01395">
    <property type="entry name" value="PBP_GOBP"/>
    <property type="match status" value="1"/>
</dbReference>
<organism evidence="7">
    <name type="scientific">Zeugodacus cucurbitae</name>
    <name type="common">Melon fruit fly</name>
    <name type="synonym">Bactrocera cucurbitae</name>
    <dbReference type="NCBI Taxonomy" id="28588"/>
    <lineage>
        <taxon>Eukaryota</taxon>
        <taxon>Metazoa</taxon>
        <taxon>Ecdysozoa</taxon>
        <taxon>Arthropoda</taxon>
        <taxon>Hexapoda</taxon>
        <taxon>Insecta</taxon>
        <taxon>Pterygota</taxon>
        <taxon>Neoptera</taxon>
        <taxon>Endopterygota</taxon>
        <taxon>Diptera</taxon>
        <taxon>Brachycera</taxon>
        <taxon>Muscomorpha</taxon>
        <taxon>Tephritoidea</taxon>
        <taxon>Tephritidae</taxon>
        <taxon>Zeugodacus</taxon>
        <taxon>Zeugodacus</taxon>
    </lineage>
</organism>
<evidence type="ECO:0000256" key="2">
    <source>
        <dbReference type="ARBA" id="ARBA00008098"/>
    </source>
</evidence>
<feature type="signal peptide" evidence="6">
    <location>
        <begin position="1"/>
        <end position="19"/>
    </location>
</feature>
<reference evidence="7" key="1">
    <citation type="submission" date="2014-11" db="EMBL/GenBank/DDBJ databases">
        <authorList>
            <person name="Geib S."/>
        </authorList>
    </citation>
    <scope>NUCLEOTIDE SEQUENCE</scope>
</reference>
<evidence type="ECO:0000256" key="4">
    <source>
        <dbReference type="ARBA" id="ARBA00022729"/>
    </source>
</evidence>
<evidence type="ECO:0000256" key="1">
    <source>
        <dbReference type="ARBA" id="ARBA00004613"/>
    </source>
</evidence>
<dbReference type="GO" id="GO:0007608">
    <property type="term" value="P:sensory perception of smell"/>
    <property type="evidence" value="ECO:0007669"/>
    <property type="project" value="TreeGrafter"/>
</dbReference>
<comment type="similarity">
    <text evidence="2">Belongs to the PBP/GOBP family.</text>
</comment>
<keyword evidence="3" id="KW-0964">Secreted</keyword>
<gene>
    <name evidence="7" type="primary">Obp99a_2</name>
    <name evidence="7" type="ORF">g.11128</name>
</gene>